<dbReference type="InterPro" id="IPR029063">
    <property type="entry name" value="SAM-dependent_MTases_sf"/>
</dbReference>
<dbReference type="Gene3D" id="3.40.50.150">
    <property type="entry name" value="Vaccinia Virus protein VP39"/>
    <property type="match status" value="1"/>
</dbReference>
<keyword evidence="7" id="KW-1185">Reference proteome</keyword>
<gene>
    <name evidence="6" type="ORF">DA075_10100</name>
</gene>
<evidence type="ECO:0000256" key="3">
    <source>
        <dbReference type="ARBA" id="ARBA00047942"/>
    </source>
</evidence>
<sequence>MPDDSIDFSVYSPPFSSLYIYSESERDMGNVGSDEEFQAHYRHLVRELFRVTKPGRLTAIHVKDLVFYSNASEKGDRGIRDFVGDCIRTHTAEGWTYHRRITIDRCPVREMQKTKSDRLLYKNFRTDAARTGGGLPEYIVVFRKWADGMDAVPPVLHDPETHPLESWQDLAQPVWMSSGIWYDTDETDVLNVRVARDAEAEKHLCPMPLDLTERLVRQYTNPDETVYSPFMGIGSEGYQALLQGRRFLGTELKASYYAQAVKYLGEAERQGARADLFATAAE</sequence>
<dbReference type="KEGG" id="mee:DA075_10100"/>
<dbReference type="SUPFAM" id="SSF53335">
    <property type="entry name" value="S-adenosyl-L-methionine-dependent methyltransferases"/>
    <property type="match status" value="1"/>
</dbReference>
<dbReference type="EMBL" id="CP028843">
    <property type="protein sequence ID" value="AWB24798.1"/>
    <property type="molecule type" value="Genomic_DNA"/>
</dbReference>
<proteinExistence type="inferred from homology"/>
<evidence type="ECO:0000313" key="6">
    <source>
        <dbReference type="EMBL" id="AWB24798.1"/>
    </source>
</evidence>
<reference evidence="6 7" key="1">
    <citation type="submission" date="2018-04" db="EMBL/GenBank/DDBJ databases">
        <title>Methylobacterium sp. PR1016A genome.</title>
        <authorList>
            <person name="Park W."/>
        </authorList>
    </citation>
    <scope>NUCLEOTIDE SEQUENCE [LARGE SCALE GENOMIC DNA]</scope>
    <source>
        <strain evidence="6 7">PR1016A</strain>
    </source>
</reference>
<comment type="catalytic activity">
    <reaction evidence="3">
        <text>a 2'-deoxyadenosine in DNA + S-adenosyl-L-methionine = an N(6)-methyl-2'-deoxyadenosine in DNA + S-adenosyl-L-homocysteine + H(+)</text>
        <dbReference type="Rhea" id="RHEA:15197"/>
        <dbReference type="Rhea" id="RHEA-COMP:12418"/>
        <dbReference type="Rhea" id="RHEA-COMP:12419"/>
        <dbReference type="ChEBI" id="CHEBI:15378"/>
        <dbReference type="ChEBI" id="CHEBI:57856"/>
        <dbReference type="ChEBI" id="CHEBI:59789"/>
        <dbReference type="ChEBI" id="CHEBI:90615"/>
        <dbReference type="ChEBI" id="CHEBI:90616"/>
        <dbReference type="EC" id="2.1.1.72"/>
    </reaction>
</comment>
<dbReference type="AlphaFoldDB" id="A0A2R4WTF0"/>
<protein>
    <recommendedName>
        <fullName evidence="4">Methyltransferase</fullName>
        <ecNumber evidence="4">2.1.1.-</ecNumber>
    </recommendedName>
</protein>
<evidence type="ECO:0000256" key="1">
    <source>
        <dbReference type="ARBA" id="ARBA00022603"/>
    </source>
</evidence>
<dbReference type="Pfam" id="PF01555">
    <property type="entry name" value="N6_N4_Mtase"/>
    <property type="match status" value="1"/>
</dbReference>
<dbReference type="GO" id="GO:0008170">
    <property type="term" value="F:N-methyltransferase activity"/>
    <property type="evidence" value="ECO:0007669"/>
    <property type="project" value="InterPro"/>
</dbReference>
<dbReference type="InterPro" id="IPR001091">
    <property type="entry name" value="RM_Methyltransferase"/>
</dbReference>
<accession>A0A2R4WTF0</accession>
<evidence type="ECO:0000313" key="7">
    <source>
        <dbReference type="Proteomes" id="UP000244755"/>
    </source>
</evidence>
<evidence type="ECO:0000256" key="4">
    <source>
        <dbReference type="RuleBase" id="RU362026"/>
    </source>
</evidence>
<evidence type="ECO:0000259" key="5">
    <source>
        <dbReference type="Pfam" id="PF01555"/>
    </source>
</evidence>
<keyword evidence="2 6" id="KW-0808">Transferase</keyword>
<evidence type="ECO:0000256" key="2">
    <source>
        <dbReference type="ARBA" id="ARBA00022679"/>
    </source>
</evidence>
<dbReference type="Proteomes" id="UP000244755">
    <property type="component" value="Chromosome 1"/>
</dbReference>
<dbReference type="GO" id="GO:0003677">
    <property type="term" value="F:DNA binding"/>
    <property type="evidence" value="ECO:0007669"/>
    <property type="project" value="InterPro"/>
</dbReference>
<name>A0A2R4WTF0_9HYPH</name>
<dbReference type="EC" id="2.1.1.-" evidence="4"/>
<dbReference type="PRINTS" id="PR00508">
    <property type="entry name" value="S21N4MTFRASE"/>
</dbReference>
<dbReference type="GO" id="GO:0009007">
    <property type="term" value="F:site-specific DNA-methyltransferase (adenine-specific) activity"/>
    <property type="evidence" value="ECO:0007669"/>
    <property type="project" value="UniProtKB-EC"/>
</dbReference>
<feature type="domain" description="DNA methylase N-4/N-6" evidence="5">
    <location>
        <begin position="6"/>
        <end position="261"/>
    </location>
</feature>
<keyword evidence="1 6" id="KW-0489">Methyltransferase</keyword>
<dbReference type="OrthoDB" id="9816043at2"/>
<dbReference type="REBASE" id="249522">
    <property type="entry name" value="M.Msp16AORF10100P"/>
</dbReference>
<dbReference type="GO" id="GO:0032259">
    <property type="term" value="P:methylation"/>
    <property type="evidence" value="ECO:0007669"/>
    <property type="project" value="UniProtKB-KW"/>
</dbReference>
<comment type="similarity">
    <text evidence="4">Belongs to the N(4)/N(6)-methyltransferase family.</text>
</comment>
<dbReference type="InterPro" id="IPR002941">
    <property type="entry name" value="DNA_methylase_N4/N6"/>
</dbReference>
<organism evidence="6 7">
    <name type="scientific">Methylobacterium currus</name>
    <dbReference type="NCBI Taxonomy" id="2051553"/>
    <lineage>
        <taxon>Bacteria</taxon>
        <taxon>Pseudomonadati</taxon>
        <taxon>Pseudomonadota</taxon>
        <taxon>Alphaproteobacteria</taxon>
        <taxon>Hyphomicrobiales</taxon>
        <taxon>Methylobacteriaceae</taxon>
        <taxon>Methylobacterium</taxon>
    </lineage>
</organism>